<comment type="caution">
    <text evidence="2">The sequence shown here is derived from an EMBL/GenBank/DDBJ whole genome shotgun (WGS) entry which is preliminary data.</text>
</comment>
<name>A0A7J8L955_9ROSI</name>
<proteinExistence type="predicted"/>
<gene>
    <name evidence="2" type="ORF">Golob_020025</name>
</gene>
<feature type="domain" description="Reverse transcriptase zinc-binding" evidence="1">
    <location>
        <begin position="1"/>
        <end position="50"/>
    </location>
</feature>
<dbReference type="InterPro" id="IPR026960">
    <property type="entry name" value="RVT-Znf"/>
</dbReference>
<keyword evidence="3" id="KW-1185">Reference proteome</keyword>
<dbReference type="Proteomes" id="UP000593572">
    <property type="component" value="Unassembled WGS sequence"/>
</dbReference>
<dbReference type="Pfam" id="PF13966">
    <property type="entry name" value="zf-RVT"/>
    <property type="match status" value="1"/>
</dbReference>
<evidence type="ECO:0000313" key="3">
    <source>
        <dbReference type="Proteomes" id="UP000593572"/>
    </source>
</evidence>
<evidence type="ECO:0000313" key="2">
    <source>
        <dbReference type="EMBL" id="MBA0548963.1"/>
    </source>
</evidence>
<reference evidence="2 3" key="1">
    <citation type="journal article" date="2019" name="Genome Biol. Evol.">
        <title>Insights into the evolution of the New World diploid cottons (Gossypium, subgenus Houzingenia) based on genome sequencing.</title>
        <authorList>
            <person name="Grover C.E."/>
            <person name="Arick M.A. 2nd"/>
            <person name="Thrash A."/>
            <person name="Conover J.L."/>
            <person name="Sanders W.S."/>
            <person name="Peterson D.G."/>
            <person name="Frelichowski J.E."/>
            <person name="Scheffler J.A."/>
            <person name="Scheffler B.E."/>
            <person name="Wendel J.F."/>
        </authorList>
    </citation>
    <scope>NUCLEOTIDE SEQUENCE [LARGE SCALE GENOMIC DNA]</scope>
    <source>
        <strain evidence="2">157</strain>
        <tissue evidence="2">Leaf</tissue>
    </source>
</reference>
<dbReference type="EMBL" id="JABEZX010000001">
    <property type="protein sequence ID" value="MBA0548963.1"/>
    <property type="molecule type" value="Genomic_DNA"/>
</dbReference>
<sequence>MWPTLKQCLLTNAENATRGVGSDNACEVCGHGSEDVLHVLRDCPAARDIWDKLIPIDKLSRFYSGPIYECIWKNRNIFIFQGISLNIDEIIKVSYSWAKRYASISKSPSYKTQSLVATSHLERNWVCLTINGSIRIEDGFAVAGGFVCDHNRGGFSILVDIWAHAQL</sequence>
<accession>A0A7J8L955</accession>
<protein>
    <recommendedName>
        <fullName evidence="1">Reverse transcriptase zinc-binding domain-containing protein</fullName>
    </recommendedName>
</protein>
<evidence type="ECO:0000259" key="1">
    <source>
        <dbReference type="Pfam" id="PF13966"/>
    </source>
</evidence>
<dbReference type="AlphaFoldDB" id="A0A7J8L955"/>
<organism evidence="2 3">
    <name type="scientific">Gossypium lobatum</name>
    <dbReference type="NCBI Taxonomy" id="34289"/>
    <lineage>
        <taxon>Eukaryota</taxon>
        <taxon>Viridiplantae</taxon>
        <taxon>Streptophyta</taxon>
        <taxon>Embryophyta</taxon>
        <taxon>Tracheophyta</taxon>
        <taxon>Spermatophyta</taxon>
        <taxon>Magnoliopsida</taxon>
        <taxon>eudicotyledons</taxon>
        <taxon>Gunneridae</taxon>
        <taxon>Pentapetalae</taxon>
        <taxon>rosids</taxon>
        <taxon>malvids</taxon>
        <taxon>Malvales</taxon>
        <taxon>Malvaceae</taxon>
        <taxon>Malvoideae</taxon>
        <taxon>Gossypium</taxon>
    </lineage>
</organism>